<organism evidence="15 16">
    <name type="scientific">Monodelphis domestica</name>
    <name type="common">Gray short-tailed opossum</name>
    <dbReference type="NCBI Taxonomy" id="13616"/>
    <lineage>
        <taxon>Eukaryota</taxon>
        <taxon>Metazoa</taxon>
        <taxon>Chordata</taxon>
        <taxon>Craniata</taxon>
        <taxon>Vertebrata</taxon>
        <taxon>Euteleostomi</taxon>
        <taxon>Mammalia</taxon>
        <taxon>Metatheria</taxon>
        <taxon>Didelphimorphia</taxon>
        <taxon>Didelphidae</taxon>
        <taxon>Monodelphis</taxon>
    </lineage>
</organism>
<dbReference type="GO" id="GO:0019236">
    <property type="term" value="P:response to pheromone"/>
    <property type="evidence" value="ECO:0007669"/>
    <property type="project" value="UniProtKB-KW"/>
</dbReference>
<accession>A0A5F8GNL3</accession>
<evidence type="ECO:0000256" key="9">
    <source>
        <dbReference type="ARBA" id="ARBA00023136"/>
    </source>
</evidence>
<feature type="transmembrane region" description="Helical" evidence="13">
    <location>
        <begin position="43"/>
        <end position="70"/>
    </location>
</feature>
<dbReference type="GeneTree" id="ENSGT00960000186612"/>
<comment type="subcellular location">
    <subcellularLocation>
        <location evidence="2 13">Cell membrane</location>
        <topology evidence="2 13">Multi-pass membrane protein</topology>
    </subcellularLocation>
</comment>
<keyword evidence="11" id="KW-0325">Glycoprotein</keyword>
<feature type="transmembrane region" description="Helical" evidence="13">
    <location>
        <begin position="90"/>
        <end position="110"/>
    </location>
</feature>
<feature type="transmembrane region" description="Helical" evidence="13">
    <location>
        <begin position="234"/>
        <end position="255"/>
    </location>
</feature>
<feature type="transmembrane region" description="Helical" evidence="13">
    <location>
        <begin position="267"/>
        <end position="286"/>
    </location>
</feature>
<evidence type="ECO:0000256" key="11">
    <source>
        <dbReference type="ARBA" id="ARBA00023180"/>
    </source>
</evidence>
<dbReference type="InterPro" id="IPR017452">
    <property type="entry name" value="GPCR_Rhodpsn_7TM"/>
</dbReference>
<comment type="similarity">
    <text evidence="3 13">Belongs to the G-protein coupled receptor 1 family.</text>
</comment>
<reference evidence="15" key="2">
    <citation type="submission" date="2025-08" db="UniProtKB">
        <authorList>
            <consortium name="Ensembl"/>
        </authorList>
    </citation>
    <scope>IDENTIFICATION</scope>
</reference>
<dbReference type="GeneID" id="100312338"/>
<dbReference type="Bgee" id="ENSMODG00000043904">
    <property type="expression patterns" value="Expressed in endometrium"/>
</dbReference>
<dbReference type="CTD" id="100312338"/>
<feature type="domain" description="G-protein coupled receptors family 1 profile" evidence="14">
    <location>
        <begin position="22"/>
        <end position="285"/>
    </location>
</feature>
<comment type="function">
    <text evidence="1">Putative pheromone receptor.</text>
</comment>
<sequence length="324" mass="37707">MFSIGEILGIAYLLQTIIGVLGNFYLIYHYCFHFEIQKSPRRIHLIFIQLSFANAMFLLCRGIPMTIFSWGWKFFLNDVVCKIITYLQRVFRGLSICSTSLLSVFQAVVISPSSTKWAILKVKLHKSMAPCCILCWILNLLIDAALLVYITGPRNITKSKWKNKIRYCFMDTYNMDRLKLQYLNAFYDFIIVAAMTVSSAYMVFVLYQHRQQVQHIHSTKVYLRASPEIRAIKVILLLVSIFFFFNSACAIIAIYTDYFKAYAPWQFYVPMFLSMSFQAICPFVLIGSETWSLWKFCCSIQRIKCSCVIPLSIVSRQIHMEPPK</sequence>
<evidence type="ECO:0000256" key="12">
    <source>
        <dbReference type="ARBA" id="ARBA00023224"/>
    </source>
</evidence>
<feature type="transmembrane region" description="Helical" evidence="13">
    <location>
        <begin position="185"/>
        <end position="207"/>
    </location>
</feature>
<dbReference type="Proteomes" id="UP000002280">
    <property type="component" value="Chromosome 5"/>
</dbReference>
<proteinExistence type="inferred from homology"/>
<dbReference type="PRINTS" id="PR01534">
    <property type="entry name" value="VOMERONASL1R"/>
</dbReference>
<name>A0A5F8GNL3_MONDO</name>
<feature type="transmembrane region" description="Helical" evidence="13">
    <location>
        <begin position="131"/>
        <end position="152"/>
    </location>
</feature>
<evidence type="ECO:0000256" key="5">
    <source>
        <dbReference type="ARBA" id="ARBA00022507"/>
    </source>
</evidence>
<dbReference type="PROSITE" id="PS50262">
    <property type="entry name" value="G_PROTEIN_RECEP_F1_2"/>
    <property type="match status" value="1"/>
</dbReference>
<evidence type="ECO:0000256" key="6">
    <source>
        <dbReference type="ARBA" id="ARBA00022692"/>
    </source>
</evidence>
<keyword evidence="6 13" id="KW-0812">Transmembrane</keyword>
<evidence type="ECO:0000256" key="2">
    <source>
        <dbReference type="ARBA" id="ARBA00004651"/>
    </source>
</evidence>
<keyword evidence="16" id="KW-1185">Reference proteome</keyword>
<dbReference type="Gene3D" id="1.20.1070.10">
    <property type="entry name" value="Rhodopsin 7-helix transmembrane proteins"/>
    <property type="match status" value="1"/>
</dbReference>
<keyword evidence="5 13" id="KW-0589">Pheromone response</keyword>
<gene>
    <name evidence="15" type="primary">monDomV1R1266</name>
</gene>
<dbReference type="InterPro" id="IPR004072">
    <property type="entry name" value="Vmron_rcpt_1"/>
</dbReference>
<keyword evidence="10 13" id="KW-0675">Receptor</keyword>
<dbReference type="GO" id="GO:0016503">
    <property type="term" value="F:pheromone receptor activity"/>
    <property type="evidence" value="ECO:0007669"/>
    <property type="project" value="InterPro"/>
</dbReference>
<keyword evidence="12 13" id="KW-0807">Transducer</keyword>
<dbReference type="GO" id="GO:0007606">
    <property type="term" value="P:sensory perception of chemical stimulus"/>
    <property type="evidence" value="ECO:0007669"/>
    <property type="project" value="UniProtKB-ARBA"/>
</dbReference>
<evidence type="ECO:0000256" key="1">
    <source>
        <dbReference type="ARBA" id="ARBA00003878"/>
    </source>
</evidence>
<dbReference type="Ensembl" id="ENSMODT00000072015.1">
    <property type="protein sequence ID" value="ENSMODP00000049039.1"/>
    <property type="gene ID" value="ENSMODG00000043904.1"/>
</dbReference>
<dbReference type="PANTHER" id="PTHR24062">
    <property type="entry name" value="VOMERONASAL TYPE-1 RECEPTOR"/>
    <property type="match status" value="1"/>
</dbReference>
<dbReference type="InParanoid" id="A0A5F8GNL3"/>
<keyword evidence="4 13" id="KW-1003">Cell membrane</keyword>
<dbReference type="Pfam" id="PF03402">
    <property type="entry name" value="V1R"/>
    <property type="match status" value="1"/>
</dbReference>
<evidence type="ECO:0000313" key="16">
    <source>
        <dbReference type="Proteomes" id="UP000002280"/>
    </source>
</evidence>
<keyword evidence="8 13" id="KW-0297">G-protein coupled receptor</keyword>
<dbReference type="KEGG" id="mdo:100312338"/>
<evidence type="ECO:0000256" key="8">
    <source>
        <dbReference type="ARBA" id="ARBA00023040"/>
    </source>
</evidence>
<dbReference type="OrthoDB" id="9606139at2759"/>
<reference evidence="15" key="3">
    <citation type="submission" date="2025-09" db="UniProtKB">
        <authorList>
            <consortium name="Ensembl"/>
        </authorList>
    </citation>
    <scope>IDENTIFICATION</scope>
</reference>
<evidence type="ECO:0000256" key="4">
    <source>
        <dbReference type="ARBA" id="ARBA00022475"/>
    </source>
</evidence>
<feature type="transmembrane region" description="Helical" evidence="13">
    <location>
        <begin position="12"/>
        <end position="31"/>
    </location>
</feature>
<dbReference type="AlphaFoldDB" id="A0A5F8GNL3"/>
<dbReference type="SUPFAM" id="SSF81321">
    <property type="entry name" value="Family A G protein-coupled receptor-like"/>
    <property type="match status" value="1"/>
</dbReference>
<keyword evidence="7 13" id="KW-1133">Transmembrane helix</keyword>
<evidence type="ECO:0000256" key="13">
    <source>
        <dbReference type="RuleBase" id="RU364061"/>
    </source>
</evidence>
<dbReference type="GO" id="GO:0005550">
    <property type="term" value="F:pheromone binding"/>
    <property type="evidence" value="ECO:0000318"/>
    <property type="project" value="GO_Central"/>
</dbReference>
<evidence type="ECO:0000256" key="10">
    <source>
        <dbReference type="ARBA" id="ARBA00023170"/>
    </source>
</evidence>
<evidence type="ECO:0000259" key="14">
    <source>
        <dbReference type="PROSITE" id="PS50262"/>
    </source>
</evidence>
<evidence type="ECO:0000256" key="3">
    <source>
        <dbReference type="ARBA" id="ARBA00010663"/>
    </source>
</evidence>
<reference evidence="15 16" key="1">
    <citation type="journal article" date="2007" name="Nature">
        <title>Genome of the marsupial Monodelphis domestica reveals innovation in non-coding sequences.</title>
        <authorList>
            <person name="Mikkelsen T.S."/>
            <person name="Wakefield M.J."/>
            <person name="Aken B."/>
            <person name="Amemiya C.T."/>
            <person name="Chang J.L."/>
            <person name="Duke S."/>
            <person name="Garber M."/>
            <person name="Gentles A.J."/>
            <person name="Goodstadt L."/>
            <person name="Heger A."/>
            <person name="Jurka J."/>
            <person name="Kamal M."/>
            <person name="Mauceli E."/>
            <person name="Searle S.M."/>
            <person name="Sharpe T."/>
            <person name="Baker M.L."/>
            <person name="Batzer M.A."/>
            <person name="Benos P.V."/>
            <person name="Belov K."/>
            <person name="Clamp M."/>
            <person name="Cook A."/>
            <person name="Cuff J."/>
            <person name="Das R."/>
            <person name="Davidow L."/>
            <person name="Deakin J.E."/>
            <person name="Fazzari M.J."/>
            <person name="Glass J.L."/>
            <person name="Grabherr M."/>
            <person name="Greally J.M."/>
            <person name="Gu W."/>
            <person name="Hore T.A."/>
            <person name="Huttley G.A."/>
            <person name="Kleber M."/>
            <person name="Jirtle R.L."/>
            <person name="Koina E."/>
            <person name="Lee J.T."/>
            <person name="Mahony S."/>
            <person name="Marra M.A."/>
            <person name="Miller R.D."/>
            <person name="Nicholls R.D."/>
            <person name="Oda M."/>
            <person name="Papenfuss A.T."/>
            <person name="Parra Z.E."/>
            <person name="Pollock D.D."/>
            <person name="Ray D.A."/>
            <person name="Schein J.E."/>
            <person name="Speed T.P."/>
            <person name="Thompson K."/>
            <person name="VandeBerg J.L."/>
            <person name="Wade C.M."/>
            <person name="Walker J.A."/>
            <person name="Waters P.D."/>
            <person name="Webber C."/>
            <person name="Weidman J.R."/>
            <person name="Xie X."/>
            <person name="Zody M.C."/>
            <person name="Baldwin J."/>
            <person name="Abdouelleil A."/>
            <person name="Abdulkadir J."/>
            <person name="Abebe A."/>
            <person name="Abera B."/>
            <person name="Abreu J."/>
            <person name="Acer S.C."/>
            <person name="Aftuck L."/>
            <person name="Alexander A."/>
            <person name="An P."/>
            <person name="Anderson E."/>
            <person name="Anderson S."/>
            <person name="Arachi H."/>
            <person name="Azer M."/>
            <person name="Bachantsang P."/>
            <person name="Barry A."/>
            <person name="Bayul T."/>
            <person name="Berlin A."/>
            <person name="Bessette D."/>
            <person name="Bloom T."/>
            <person name="Bloom T."/>
            <person name="Boguslavskiy L."/>
            <person name="Bonnet C."/>
            <person name="Boukhgalter B."/>
            <person name="Bourzgui I."/>
            <person name="Brown A."/>
            <person name="Cahill P."/>
            <person name="Channer S."/>
            <person name="Cheshatsang Y."/>
            <person name="Chuda L."/>
            <person name="Citroen M."/>
            <person name="Collymore A."/>
            <person name="Cooke P."/>
            <person name="Costello M."/>
            <person name="D'Aco K."/>
            <person name="Daza R."/>
            <person name="De Haan G."/>
            <person name="DeGray S."/>
            <person name="DeMaso C."/>
            <person name="Dhargay N."/>
            <person name="Dooley K."/>
            <person name="Dooley E."/>
            <person name="Doricent M."/>
            <person name="Dorje P."/>
            <person name="Dorjee K."/>
            <person name="Dupes A."/>
            <person name="Elong R."/>
            <person name="Falk J."/>
            <person name="Farina A."/>
            <person name="Faro S."/>
            <person name="Ferguson D."/>
            <person name="Fisher S."/>
            <person name="Foley C.D."/>
            <person name="Franke A."/>
            <person name="Friedrich D."/>
            <person name="Gadbois L."/>
            <person name="Gearin G."/>
            <person name="Gearin C.R."/>
            <person name="Giannoukos G."/>
            <person name="Goode T."/>
            <person name="Graham J."/>
            <person name="Grandbois E."/>
            <person name="Grewal S."/>
            <person name="Gyaltsen K."/>
            <person name="Hafez N."/>
            <person name="Hagos B."/>
            <person name="Hall J."/>
            <person name="Henson C."/>
            <person name="Hollinger A."/>
            <person name="Honan T."/>
            <person name="Huard M.D."/>
            <person name="Hughes L."/>
            <person name="Hurhula B."/>
            <person name="Husby M.E."/>
            <person name="Kamat A."/>
            <person name="Kanga B."/>
            <person name="Kashin S."/>
            <person name="Khazanovich D."/>
            <person name="Kisner P."/>
            <person name="Lance K."/>
            <person name="Lara M."/>
            <person name="Lee W."/>
            <person name="Lennon N."/>
            <person name="Letendre F."/>
            <person name="LeVine R."/>
            <person name="Lipovsky A."/>
            <person name="Liu X."/>
            <person name="Liu J."/>
            <person name="Liu S."/>
            <person name="Lokyitsang T."/>
            <person name="Lokyitsang Y."/>
            <person name="Lubonja R."/>
            <person name="Lui A."/>
            <person name="MacDonald P."/>
            <person name="Magnisalis V."/>
            <person name="Maru K."/>
            <person name="Matthews C."/>
            <person name="McCusker W."/>
            <person name="McDonough S."/>
            <person name="Mehta T."/>
            <person name="Meldrim J."/>
            <person name="Meneus L."/>
            <person name="Mihai O."/>
            <person name="Mihalev A."/>
            <person name="Mihova T."/>
            <person name="Mittelman R."/>
            <person name="Mlenga V."/>
            <person name="Montmayeur A."/>
            <person name="Mulrain L."/>
            <person name="Navidi A."/>
            <person name="Naylor J."/>
            <person name="Negash T."/>
            <person name="Nguyen T."/>
            <person name="Nguyen N."/>
            <person name="Nicol R."/>
            <person name="Norbu C."/>
            <person name="Norbu N."/>
            <person name="Novod N."/>
            <person name="O'Neill B."/>
            <person name="Osman S."/>
            <person name="Markiewicz E."/>
            <person name="Oyono O.L."/>
            <person name="Patti C."/>
            <person name="Phunkhang P."/>
            <person name="Pierre F."/>
            <person name="Priest M."/>
            <person name="Raghuraman S."/>
            <person name="Rege F."/>
            <person name="Reyes R."/>
            <person name="Rise C."/>
            <person name="Rogov P."/>
            <person name="Ross K."/>
            <person name="Ryan E."/>
            <person name="Settipalli S."/>
            <person name="Shea T."/>
            <person name="Sherpa N."/>
            <person name="Shi L."/>
            <person name="Shih D."/>
            <person name="Sparrow T."/>
            <person name="Spaulding J."/>
            <person name="Stalker J."/>
            <person name="Stange-Thomann N."/>
            <person name="Stavropoulos S."/>
            <person name="Stone C."/>
            <person name="Strader C."/>
            <person name="Tesfaye S."/>
            <person name="Thomson T."/>
            <person name="Thoulutsang Y."/>
            <person name="Thoulutsang D."/>
            <person name="Topham K."/>
            <person name="Topping I."/>
            <person name="Tsamla T."/>
            <person name="Vassiliev H."/>
            <person name="Vo A."/>
            <person name="Wangchuk T."/>
            <person name="Wangdi T."/>
            <person name="Weiand M."/>
            <person name="Wilkinson J."/>
            <person name="Wilson A."/>
            <person name="Yadav S."/>
            <person name="Young G."/>
            <person name="Yu Q."/>
            <person name="Zembek L."/>
            <person name="Zhong D."/>
            <person name="Zimmer A."/>
            <person name="Zwirko Z."/>
            <person name="Jaffe D.B."/>
            <person name="Alvarez P."/>
            <person name="Brockman W."/>
            <person name="Butler J."/>
            <person name="Chin C."/>
            <person name="Gnerre S."/>
            <person name="MacCallum I."/>
            <person name="Graves J.A."/>
            <person name="Ponting C.P."/>
            <person name="Breen M."/>
            <person name="Samollow P.B."/>
            <person name="Lander E.S."/>
            <person name="Lindblad-Toh K."/>
        </authorList>
    </citation>
    <scope>NUCLEOTIDE SEQUENCE [LARGE SCALE GENOMIC DNA]</scope>
</reference>
<protein>
    <recommendedName>
        <fullName evidence="13">Vomeronasal type-1 receptor</fullName>
    </recommendedName>
</protein>
<keyword evidence="9 13" id="KW-0472">Membrane</keyword>
<evidence type="ECO:0000313" key="15">
    <source>
        <dbReference type="Ensembl" id="ENSMODP00000049039.1"/>
    </source>
</evidence>
<dbReference type="FunFam" id="1.20.1070.10:FF:000033">
    <property type="entry name" value="Vomeronasal type-1 receptor"/>
    <property type="match status" value="1"/>
</dbReference>
<dbReference type="OMA" id="TETMSAW"/>
<evidence type="ECO:0000256" key="7">
    <source>
        <dbReference type="ARBA" id="ARBA00022989"/>
    </source>
</evidence>
<dbReference type="GO" id="GO:0005886">
    <property type="term" value="C:plasma membrane"/>
    <property type="evidence" value="ECO:0000318"/>
    <property type="project" value="GO_Central"/>
</dbReference>